<dbReference type="AlphaFoldDB" id="A0A1C7MNX3"/>
<keyword evidence="3" id="KW-1185">Reference proteome</keyword>
<name>A0A1C7MNX3_GRIFR</name>
<keyword evidence="1" id="KW-0732">Signal</keyword>
<sequence length="73" mass="8118">MKILLFSILLVDTPSHLPRADGTIGYYLPDGIRNVTAVFAACYIRPMSYTIGPSTLVPLTYCRMSLAKRINPE</sequence>
<evidence type="ECO:0000313" key="2">
    <source>
        <dbReference type="EMBL" id="OBZ78591.1"/>
    </source>
</evidence>
<dbReference type="Proteomes" id="UP000092993">
    <property type="component" value="Unassembled WGS sequence"/>
</dbReference>
<feature type="chain" id="PRO_5008889238" evidence="1">
    <location>
        <begin position="23"/>
        <end position="73"/>
    </location>
</feature>
<protein>
    <submittedName>
        <fullName evidence="2">Uncharacterized protein</fullName>
    </submittedName>
</protein>
<gene>
    <name evidence="2" type="ORF">A0H81_00029</name>
</gene>
<feature type="signal peptide" evidence="1">
    <location>
        <begin position="1"/>
        <end position="22"/>
    </location>
</feature>
<dbReference type="EMBL" id="LUGG01000001">
    <property type="protein sequence ID" value="OBZ78591.1"/>
    <property type="molecule type" value="Genomic_DNA"/>
</dbReference>
<evidence type="ECO:0000313" key="3">
    <source>
        <dbReference type="Proteomes" id="UP000092993"/>
    </source>
</evidence>
<reference evidence="2 3" key="1">
    <citation type="submission" date="2016-03" db="EMBL/GenBank/DDBJ databases">
        <title>Whole genome sequencing of Grifola frondosa 9006-11.</title>
        <authorList>
            <person name="Min B."/>
            <person name="Park H."/>
            <person name="Kim J.-G."/>
            <person name="Cho H."/>
            <person name="Oh Y.-L."/>
            <person name="Kong W.-S."/>
            <person name="Choi I.-G."/>
        </authorList>
    </citation>
    <scope>NUCLEOTIDE SEQUENCE [LARGE SCALE GENOMIC DNA]</scope>
    <source>
        <strain evidence="2 3">9006-11</strain>
    </source>
</reference>
<evidence type="ECO:0000256" key="1">
    <source>
        <dbReference type="SAM" id="SignalP"/>
    </source>
</evidence>
<proteinExistence type="predicted"/>
<organism evidence="2 3">
    <name type="scientific">Grifola frondosa</name>
    <name type="common">Maitake</name>
    <name type="synonym">Polyporus frondosus</name>
    <dbReference type="NCBI Taxonomy" id="5627"/>
    <lineage>
        <taxon>Eukaryota</taxon>
        <taxon>Fungi</taxon>
        <taxon>Dikarya</taxon>
        <taxon>Basidiomycota</taxon>
        <taxon>Agaricomycotina</taxon>
        <taxon>Agaricomycetes</taxon>
        <taxon>Polyporales</taxon>
        <taxon>Grifolaceae</taxon>
        <taxon>Grifola</taxon>
    </lineage>
</organism>
<accession>A0A1C7MNX3</accession>
<comment type="caution">
    <text evidence="2">The sequence shown here is derived from an EMBL/GenBank/DDBJ whole genome shotgun (WGS) entry which is preliminary data.</text>
</comment>